<gene>
    <name evidence="3" type="ORF">GCM10009118_03970</name>
</gene>
<evidence type="ECO:0000256" key="1">
    <source>
        <dbReference type="ARBA" id="ARBA00022676"/>
    </source>
</evidence>
<dbReference type="PANTHER" id="PTHR12526">
    <property type="entry name" value="GLYCOSYLTRANSFERASE"/>
    <property type="match status" value="1"/>
</dbReference>
<dbReference type="Proteomes" id="UP001501126">
    <property type="component" value="Unassembled WGS sequence"/>
</dbReference>
<reference evidence="4" key="1">
    <citation type="journal article" date="2019" name="Int. J. Syst. Evol. Microbiol.">
        <title>The Global Catalogue of Microorganisms (GCM) 10K type strain sequencing project: providing services to taxonomists for standard genome sequencing and annotation.</title>
        <authorList>
            <consortium name="The Broad Institute Genomics Platform"/>
            <consortium name="The Broad Institute Genome Sequencing Center for Infectious Disease"/>
            <person name="Wu L."/>
            <person name="Ma J."/>
        </authorList>
    </citation>
    <scope>NUCLEOTIDE SEQUENCE [LARGE SCALE GENOMIC DNA]</scope>
    <source>
        <strain evidence="4">JCM 16083</strain>
    </source>
</reference>
<evidence type="ECO:0000256" key="2">
    <source>
        <dbReference type="ARBA" id="ARBA00022679"/>
    </source>
</evidence>
<dbReference type="CDD" id="cd03801">
    <property type="entry name" value="GT4_PimA-like"/>
    <property type="match status" value="1"/>
</dbReference>
<evidence type="ECO:0000313" key="4">
    <source>
        <dbReference type="Proteomes" id="UP001501126"/>
    </source>
</evidence>
<name>A0ABP3Y015_9FLAO</name>
<organism evidence="3 4">
    <name type="scientific">Wandonia haliotis</name>
    <dbReference type="NCBI Taxonomy" id="574963"/>
    <lineage>
        <taxon>Bacteria</taxon>
        <taxon>Pseudomonadati</taxon>
        <taxon>Bacteroidota</taxon>
        <taxon>Flavobacteriia</taxon>
        <taxon>Flavobacteriales</taxon>
        <taxon>Crocinitomicaceae</taxon>
        <taxon>Wandonia</taxon>
    </lineage>
</organism>
<dbReference type="PANTHER" id="PTHR12526:SF629">
    <property type="entry name" value="TEICHURONIC ACID BIOSYNTHESIS GLYCOSYLTRANSFERASE TUAH-RELATED"/>
    <property type="match status" value="1"/>
</dbReference>
<evidence type="ECO:0008006" key="5">
    <source>
        <dbReference type="Google" id="ProtNLM"/>
    </source>
</evidence>
<protein>
    <recommendedName>
        <fullName evidence="5">Glycosyltransferase</fullName>
    </recommendedName>
</protein>
<accession>A0ABP3Y015</accession>
<sequence length="356" mass="41336">MNQTVYILAPYPKSEAPSQRFRFEQYLASLEQNGFDVHYHPFLDEKAWQNLYAKGKVIHKASGMIRAFCRRWLLLFQLRKADFVFIHREAAHLGPPVFEWIIAKLLRKRIIYDFDDAIWLPNYSDTNALFHRLKAYWKVKYIIKWSYKVSAGNQYLADFASRYTKHVEIIPTTIDTEGHHNQSANHDHQPLIIGWTGTHTTMRYLDELIPILQNLEKKYDFRFRIISNQPPHYNLESLEFIKWNKASEIKDLAELHIGVMPLQPDIWAEGKCGFKALQYMALGIAAVASPVGVNTTIIQHGVTGFLASTPEEWSDCLEQLIRDYAIRVQLGNAGKLRVKNHFSVLAITPRFISLFS</sequence>
<keyword evidence="4" id="KW-1185">Reference proteome</keyword>
<evidence type="ECO:0000313" key="3">
    <source>
        <dbReference type="EMBL" id="GAA0873989.1"/>
    </source>
</evidence>
<proteinExistence type="predicted"/>
<dbReference type="Gene3D" id="3.40.50.2000">
    <property type="entry name" value="Glycogen Phosphorylase B"/>
    <property type="match status" value="2"/>
</dbReference>
<keyword evidence="2" id="KW-0808">Transferase</keyword>
<dbReference type="Pfam" id="PF13692">
    <property type="entry name" value="Glyco_trans_1_4"/>
    <property type="match status" value="1"/>
</dbReference>
<dbReference type="SUPFAM" id="SSF53756">
    <property type="entry name" value="UDP-Glycosyltransferase/glycogen phosphorylase"/>
    <property type="match status" value="1"/>
</dbReference>
<comment type="caution">
    <text evidence="3">The sequence shown here is derived from an EMBL/GenBank/DDBJ whole genome shotgun (WGS) entry which is preliminary data.</text>
</comment>
<dbReference type="EMBL" id="BAAAFH010000003">
    <property type="protein sequence ID" value="GAA0873989.1"/>
    <property type="molecule type" value="Genomic_DNA"/>
</dbReference>
<keyword evidence="1" id="KW-0328">Glycosyltransferase</keyword>